<accession>A0A081FV62</accession>
<evidence type="ECO:0000313" key="12">
    <source>
        <dbReference type="EMBL" id="KEA62417.1"/>
    </source>
</evidence>
<keyword evidence="8 9" id="KW-0472">Membrane</keyword>
<dbReference type="Gene3D" id="1.10.3720.10">
    <property type="entry name" value="MetI-like"/>
    <property type="match status" value="1"/>
</dbReference>
<feature type="transmembrane region" description="Helical" evidence="9">
    <location>
        <begin position="527"/>
        <end position="549"/>
    </location>
</feature>
<evidence type="ECO:0000256" key="5">
    <source>
        <dbReference type="ARBA" id="ARBA00022475"/>
    </source>
</evidence>
<gene>
    <name evidence="12" type="ORF">ADIMK_3308</name>
</gene>
<evidence type="ECO:0000256" key="8">
    <source>
        <dbReference type="ARBA" id="ARBA00023136"/>
    </source>
</evidence>
<dbReference type="SUPFAM" id="SSF161098">
    <property type="entry name" value="MetI-like"/>
    <property type="match status" value="1"/>
</dbReference>
<evidence type="ECO:0000313" key="13">
    <source>
        <dbReference type="Proteomes" id="UP000028252"/>
    </source>
</evidence>
<organism evidence="12 13">
    <name type="scientific">Marinobacterium lacunae</name>
    <dbReference type="NCBI Taxonomy" id="1232683"/>
    <lineage>
        <taxon>Bacteria</taxon>
        <taxon>Pseudomonadati</taxon>
        <taxon>Pseudomonadota</taxon>
        <taxon>Gammaproteobacteria</taxon>
        <taxon>Oceanospirillales</taxon>
        <taxon>Oceanospirillaceae</taxon>
        <taxon>Marinobacterium</taxon>
    </lineage>
</organism>
<keyword evidence="4" id="KW-0813">Transport</keyword>
<dbReference type="GO" id="GO:0005886">
    <property type="term" value="C:plasma membrane"/>
    <property type="evidence" value="ECO:0007669"/>
    <property type="project" value="UniProtKB-SubCell"/>
</dbReference>
<keyword evidence="13" id="KW-1185">Reference proteome</keyword>
<dbReference type="PROSITE" id="PS50928">
    <property type="entry name" value="ABC_TM1"/>
    <property type="match status" value="1"/>
</dbReference>
<keyword evidence="6 9" id="KW-0812">Transmembrane</keyword>
<evidence type="ECO:0000256" key="6">
    <source>
        <dbReference type="ARBA" id="ARBA00022692"/>
    </source>
</evidence>
<dbReference type="OrthoDB" id="9807065at2"/>
<evidence type="ECO:0000256" key="10">
    <source>
        <dbReference type="SAM" id="Coils"/>
    </source>
</evidence>
<evidence type="ECO:0000256" key="7">
    <source>
        <dbReference type="ARBA" id="ARBA00022989"/>
    </source>
</evidence>
<dbReference type="GO" id="GO:0005315">
    <property type="term" value="F:phosphate transmembrane transporter activity"/>
    <property type="evidence" value="ECO:0007669"/>
    <property type="project" value="InterPro"/>
</dbReference>
<dbReference type="PANTHER" id="PTHR43470">
    <property type="entry name" value="PHOSPHATE TRANSPORT SYSTEM PERMEASE PROTEIN PSTA-RELATED"/>
    <property type="match status" value="1"/>
</dbReference>
<feature type="coiled-coil region" evidence="10">
    <location>
        <begin position="221"/>
        <end position="248"/>
    </location>
</feature>
<dbReference type="STRING" id="1232683.ADIMK_3308"/>
<dbReference type="InterPro" id="IPR035906">
    <property type="entry name" value="MetI-like_sf"/>
</dbReference>
<dbReference type="eggNOG" id="COG0581">
    <property type="taxonomic scope" value="Bacteria"/>
</dbReference>
<proteinExistence type="inferred from homology"/>
<dbReference type="PATRIC" id="fig|1232683.4.peg.3254"/>
<evidence type="ECO:0000256" key="3">
    <source>
        <dbReference type="ARBA" id="ARBA00016864"/>
    </source>
</evidence>
<sequence>MRISFSEWTKSGSPWVWLNAGAVAISIIMVVGLLGLIAVRGLGHFWPADVIQADYEENGKQHTIIGELVDREMVPAPQLRGAGIEVPEGVEAMARDLLKVGNRDFGSADFIWAMDHFITHIQRPAMLFAAERLEWGNFYGYLREVKEAGKSVGHYDGYDKTQEYLALWGEFQQRIDRVLDIREQILTIEKKEIGSINYEIERLRLKERRLDLDQSTDTDAYAKIDARRKELNADYEELQKRLGDLYQQINRDTFVAEIADGRKVELPVAKIVRAFLPNDMGIGAKIVHYADKVWEFLSDEPREANTEGGIFPAIFGTVMMVILMSVLVTPFGVVAAVYLREYAKQGFITRLIRIAVNNLAGVPSIVYGVFGLGFFVYFLGGHIDDLFFPEAKPSPTFGTGGLMWASITLALLTVPVVIVATEEGLARIPRAVREGSLALGATKFETLWKVVLPMASPAMMTGVILAIARAAGEVAPLMLVGVVKLAPSLPLDGNYPYLHLDQKFMHLGFHIYDVGFQSPNVEAARPLVYATALLLVIVIALLNFSAIAIRNHLREKYKALEM</sequence>
<evidence type="ECO:0000259" key="11">
    <source>
        <dbReference type="PROSITE" id="PS50928"/>
    </source>
</evidence>
<evidence type="ECO:0000256" key="4">
    <source>
        <dbReference type="ARBA" id="ARBA00022448"/>
    </source>
</evidence>
<evidence type="ECO:0000256" key="2">
    <source>
        <dbReference type="ARBA" id="ARBA00007069"/>
    </source>
</evidence>
<evidence type="ECO:0000256" key="1">
    <source>
        <dbReference type="ARBA" id="ARBA00004651"/>
    </source>
</evidence>
<feature type="transmembrane region" description="Helical" evidence="9">
    <location>
        <begin position="450"/>
        <end position="471"/>
    </location>
</feature>
<dbReference type="Pfam" id="PF00528">
    <property type="entry name" value="BPD_transp_1"/>
    <property type="match status" value="1"/>
</dbReference>
<dbReference type="InterPro" id="IPR000515">
    <property type="entry name" value="MetI-like"/>
</dbReference>
<comment type="caution">
    <text evidence="12">The sequence shown here is derived from an EMBL/GenBank/DDBJ whole genome shotgun (WGS) entry which is preliminary data.</text>
</comment>
<dbReference type="PANTHER" id="PTHR43470:SF6">
    <property type="entry name" value="PHOSPHATE TRANSPORT SYSTEM PERMEASE PROTEIN PSTA"/>
    <property type="match status" value="1"/>
</dbReference>
<dbReference type="RefSeq" id="WP_036190629.1">
    <property type="nucleotide sequence ID" value="NZ_JMQN01000048.1"/>
</dbReference>
<dbReference type="InterPro" id="IPR005672">
    <property type="entry name" value="Phosphate_PstA"/>
</dbReference>
<comment type="subcellular location">
    <subcellularLocation>
        <location evidence="9">Cell inner membrane</location>
        <topology evidence="9">Multi-pass membrane protein</topology>
    </subcellularLocation>
    <subcellularLocation>
        <location evidence="1">Cell membrane</location>
        <topology evidence="1">Multi-pass membrane protein</topology>
    </subcellularLocation>
</comment>
<feature type="transmembrane region" description="Helical" evidence="9">
    <location>
        <begin position="400"/>
        <end position="420"/>
    </location>
</feature>
<feature type="transmembrane region" description="Helical" evidence="9">
    <location>
        <begin position="359"/>
        <end position="380"/>
    </location>
</feature>
<dbReference type="GO" id="GO:0035435">
    <property type="term" value="P:phosphate ion transmembrane transport"/>
    <property type="evidence" value="ECO:0007669"/>
    <property type="project" value="InterPro"/>
</dbReference>
<protein>
    <recommendedName>
        <fullName evidence="3 9">Phosphate transport system permease protein PstA</fullName>
    </recommendedName>
</protein>
<dbReference type="AlphaFoldDB" id="A0A081FV62"/>
<keyword evidence="5 9" id="KW-1003">Cell membrane</keyword>
<feature type="domain" description="ABC transmembrane type-1" evidence="11">
    <location>
        <begin position="314"/>
        <end position="546"/>
    </location>
</feature>
<name>A0A081FV62_9GAMM</name>
<dbReference type="CDD" id="cd06261">
    <property type="entry name" value="TM_PBP2"/>
    <property type="match status" value="1"/>
</dbReference>
<reference evidence="12 13" key="1">
    <citation type="submission" date="2014-04" db="EMBL/GenBank/DDBJ databases">
        <title>Marinobacterium kochiensis sp. nov., isolated from sediment sample collected from Kochi backwaters in Kerala, India.</title>
        <authorList>
            <person name="Singh A."/>
            <person name="Pinnaka A.K."/>
        </authorList>
    </citation>
    <scope>NUCLEOTIDE SEQUENCE [LARGE SCALE GENOMIC DNA]</scope>
    <source>
        <strain evidence="12 13">AK27</strain>
    </source>
</reference>
<feature type="transmembrane region" description="Helical" evidence="9">
    <location>
        <begin position="310"/>
        <end position="339"/>
    </location>
</feature>
<keyword evidence="10" id="KW-0175">Coiled coil</keyword>
<dbReference type="Proteomes" id="UP000028252">
    <property type="component" value="Unassembled WGS sequence"/>
</dbReference>
<keyword evidence="7 9" id="KW-1133">Transmembrane helix</keyword>
<feature type="transmembrane region" description="Helical" evidence="9">
    <location>
        <begin position="15"/>
        <end position="39"/>
    </location>
</feature>
<dbReference type="EMBL" id="JMQN01000048">
    <property type="protein sequence ID" value="KEA62417.1"/>
    <property type="molecule type" value="Genomic_DNA"/>
</dbReference>
<dbReference type="NCBIfam" id="TIGR00974">
    <property type="entry name" value="3a0107s02c"/>
    <property type="match status" value="1"/>
</dbReference>
<comment type="similarity">
    <text evidence="2 9">Belongs to the binding-protein-dependent transport system permease family. CysTW subfamily.</text>
</comment>
<evidence type="ECO:0000256" key="9">
    <source>
        <dbReference type="RuleBase" id="RU363043"/>
    </source>
</evidence>